<feature type="non-terminal residue" evidence="2">
    <location>
        <position position="1"/>
    </location>
</feature>
<dbReference type="Gene3D" id="3.90.320.10">
    <property type="match status" value="1"/>
</dbReference>
<organism evidence="2 3">
    <name type="scientific">Pocillopora meandrina</name>
    <dbReference type="NCBI Taxonomy" id="46732"/>
    <lineage>
        <taxon>Eukaryota</taxon>
        <taxon>Metazoa</taxon>
        <taxon>Cnidaria</taxon>
        <taxon>Anthozoa</taxon>
        <taxon>Hexacorallia</taxon>
        <taxon>Scleractinia</taxon>
        <taxon>Astrocoeniina</taxon>
        <taxon>Pocilloporidae</taxon>
        <taxon>Pocillopora</taxon>
    </lineage>
</organism>
<feature type="domain" description="YqaJ viral recombinase" evidence="1">
    <location>
        <begin position="143"/>
        <end position="311"/>
    </location>
</feature>
<dbReference type="CDD" id="cd22343">
    <property type="entry name" value="PDDEXK_lambda_exonuclease-like"/>
    <property type="match status" value="1"/>
</dbReference>
<dbReference type="SUPFAM" id="SSF52980">
    <property type="entry name" value="Restriction endonuclease-like"/>
    <property type="match status" value="1"/>
</dbReference>
<dbReference type="Proteomes" id="UP001159428">
    <property type="component" value="Unassembled WGS sequence"/>
</dbReference>
<dbReference type="PANTHER" id="PTHR47526">
    <property type="entry name" value="ATP-DEPENDENT DNA HELICASE"/>
    <property type="match status" value="1"/>
</dbReference>
<accession>A0AAU9WSL9</accession>
<dbReference type="Pfam" id="PF09588">
    <property type="entry name" value="YqaJ"/>
    <property type="match status" value="1"/>
</dbReference>
<feature type="non-terminal residue" evidence="2">
    <location>
        <position position="318"/>
    </location>
</feature>
<dbReference type="EMBL" id="CALNXJ010000020">
    <property type="protein sequence ID" value="CAH3124094.1"/>
    <property type="molecule type" value="Genomic_DNA"/>
</dbReference>
<evidence type="ECO:0000313" key="2">
    <source>
        <dbReference type="EMBL" id="CAH3124094.1"/>
    </source>
</evidence>
<comment type="caution">
    <text evidence="2">The sequence shown here is derived from an EMBL/GenBank/DDBJ whole genome shotgun (WGS) entry which is preliminary data.</text>
</comment>
<reference evidence="2 3" key="1">
    <citation type="submission" date="2022-05" db="EMBL/GenBank/DDBJ databases">
        <authorList>
            <consortium name="Genoscope - CEA"/>
            <person name="William W."/>
        </authorList>
    </citation>
    <scope>NUCLEOTIDE SEQUENCE [LARGE SCALE GENOMIC DNA]</scope>
</reference>
<evidence type="ECO:0000259" key="1">
    <source>
        <dbReference type="Pfam" id="PF09588"/>
    </source>
</evidence>
<dbReference type="InterPro" id="IPR011335">
    <property type="entry name" value="Restrct_endonuc-II-like"/>
</dbReference>
<name>A0AAU9WSL9_9CNID</name>
<dbReference type="AlphaFoldDB" id="A0AAU9WSL9"/>
<dbReference type="GO" id="GO:0006281">
    <property type="term" value="P:DNA repair"/>
    <property type="evidence" value="ECO:0007669"/>
    <property type="project" value="UniProtKB-ARBA"/>
</dbReference>
<dbReference type="InterPro" id="IPR019080">
    <property type="entry name" value="YqaJ_viral_recombinase"/>
</dbReference>
<protein>
    <recommendedName>
        <fullName evidence="1">YqaJ viral recombinase domain-containing protein</fullName>
    </recommendedName>
</protein>
<dbReference type="InterPro" id="IPR011604">
    <property type="entry name" value="PDDEXK-like_dom_sf"/>
</dbReference>
<proteinExistence type="predicted"/>
<dbReference type="PANTHER" id="PTHR47526:SF3">
    <property type="entry name" value="PHD-TYPE DOMAIN-CONTAINING PROTEIN"/>
    <property type="match status" value="1"/>
</dbReference>
<gene>
    <name evidence="2" type="ORF">PMEA_00011718</name>
</gene>
<sequence>YISSACTSIPQGWHRGTKKEVAPGQIRNLKFFKHKKTRKDTNRDHAIEQELREHFDPRKACDKVLTNERVSDLLRKIKECEPFSCVLNSIEHAKDDGLPRPLKEKALAFMSIASSFLEHCQMTNDEVKRVEIETRGQSGNKMWFDQREGRITASNFHTYHTKMESILKFRKRGKNTYTPLVFDILNKSDDISHLPQIKWGIEHEMDAIKSFLSDVASKHANGMNGVKQCGLFVKHDYAFLAASPDGLFVCDCYSPARLEVKCPFSVKEENINLKATYKRVDFLEEVDGSPRLKHTHKYYTQMQVQMWVTGTNHGYFIV</sequence>
<evidence type="ECO:0000313" key="3">
    <source>
        <dbReference type="Proteomes" id="UP001159428"/>
    </source>
</evidence>
<keyword evidence="3" id="KW-1185">Reference proteome</keyword>